<dbReference type="OrthoDB" id="9773856at2"/>
<dbReference type="GO" id="GO:0006260">
    <property type="term" value="P:DNA replication"/>
    <property type="evidence" value="ECO:0007669"/>
    <property type="project" value="UniProtKB-KW"/>
</dbReference>
<dbReference type="AlphaFoldDB" id="A0A4U0FEY4"/>
<dbReference type="Pfam" id="PF00149">
    <property type="entry name" value="Metallophos"/>
    <property type="match status" value="1"/>
</dbReference>
<sequence length="406" mass="43896">MRVLHTADWHLGRTLEGRSRLSEQEAFLEQLAEIVKEEQVDLVLIAGDVYDSVNPPAAAESLYYDALARLSDNGRRAVAVIAGNHDHPDRVAAATPLAARHGVSMLGMPQGEAVLVNVPRTGEQAVIAALPYPSEARLNELLQASLDEEALRSAYSDRVGRLLGTMSAAFRPNTVNLAMSHIYVLGGSECESERPIQVGGAYTVHPSALRIDQQYTALGHLHRPQRVDGDETIRYSGSPLAYSFSEAGQAKSVVVFDAAPGAPVVPKELYLTCGKPLVRWRATGGLAEVHGWLDEGRDSSAWIELELSLTEALTMEQIAALRLAREGLVQIRPVYAGKSEQAEDREDRRRGAVPPDELFRRFYSRQNNGAEADEALVSLFLELLGDGEEEGETPGDAGAAKGGATA</sequence>
<feature type="region of interest" description="Disordered" evidence="9">
    <location>
        <begin position="387"/>
        <end position="406"/>
    </location>
</feature>
<organism evidence="12 13">
    <name type="scientific">Cohnella pontilimi</name>
    <dbReference type="NCBI Taxonomy" id="2564100"/>
    <lineage>
        <taxon>Bacteria</taxon>
        <taxon>Bacillati</taxon>
        <taxon>Bacillota</taxon>
        <taxon>Bacilli</taxon>
        <taxon>Bacillales</taxon>
        <taxon>Paenibacillaceae</taxon>
        <taxon>Cohnella</taxon>
    </lineage>
</organism>
<comment type="function">
    <text evidence="8">SbcCD cleaves DNA hairpin structures. These structures can inhibit DNA replication and are intermediates in certain DNA recombination reactions. The complex acts as a 3'-&gt;5' double strand exonuclease that can open hairpins. It also has a 5' single-strand endonuclease activity.</text>
</comment>
<dbReference type="PANTHER" id="PTHR30337">
    <property type="entry name" value="COMPONENT OF ATP-DEPENDENT DSDNA EXONUCLEASE"/>
    <property type="match status" value="1"/>
</dbReference>
<feature type="domain" description="Nuclease SbcCD subunit D C-terminal" evidence="11">
    <location>
        <begin position="273"/>
        <end position="366"/>
    </location>
</feature>
<evidence type="ECO:0000259" key="11">
    <source>
        <dbReference type="Pfam" id="PF12320"/>
    </source>
</evidence>
<evidence type="ECO:0000256" key="3">
    <source>
        <dbReference type="ARBA" id="ARBA00013365"/>
    </source>
</evidence>
<keyword evidence="5 8" id="KW-0378">Hydrolase</keyword>
<dbReference type="InterPro" id="IPR026843">
    <property type="entry name" value="SbcD_C"/>
</dbReference>
<evidence type="ECO:0000256" key="1">
    <source>
        <dbReference type="ARBA" id="ARBA00010555"/>
    </source>
</evidence>
<dbReference type="CDD" id="cd00840">
    <property type="entry name" value="MPP_Mre11_N"/>
    <property type="match status" value="1"/>
</dbReference>
<dbReference type="GO" id="GO:0006310">
    <property type="term" value="P:DNA recombination"/>
    <property type="evidence" value="ECO:0007669"/>
    <property type="project" value="UniProtKB-KW"/>
</dbReference>
<evidence type="ECO:0000256" key="5">
    <source>
        <dbReference type="ARBA" id="ARBA00022801"/>
    </source>
</evidence>
<dbReference type="InterPro" id="IPR050535">
    <property type="entry name" value="DNA_Repair-Maintenance_Comp"/>
</dbReference>
<feature type="domain" description="Calcineurin-like phosphoesterase" evidence="10">
    <location>
        <begin position="1"/>
        <end position="88"/>
    </location>
</feature>
<dbReference type="SUPFAM" id="SSF56300">
    <property type="entry name" value="Metallo-dependent phosphatases"/>
    <property type="match status" value="1"/>
</dbReference>
<dbReference type="GO" id="GO:0008408">
    <property type="term" value="F:3'-5' exonuclease activity"/>
    <property type="evidence" value="ECO:0007669"/>
    <property type="project" value="InterPro"/>
</dbReference>
<evidence type="ECO:0000256" key="6">
    <source>
        <dbReference type="ARBA" id="ARBA00022839"/>
    </source>
</evidence>
<gene>
    <name evidence="8" type="primary">sbcD</name>
    <name evidence="12" type="ORF">E5161_06005</name>
</gene>
<dbReference type="InterPro" id="IPR004593">
    <property type="entry name" value="SbcD"/>
</dbReference>
<keyword evidence="8" id="KW-0255">Endonuclease</keyword>
<proteinExistence type="inferred from homology"/>
<evidence type="ECO:0000256" key="4">
    <source>
        <dbReference type="ARBA" id="ARBA00022722"/>
    </source>
</evidence>
<evidence type="ECO:0000256" key="9">
    <source>
        <dbReference type="SAM" id="MobiDB-lite"/>
    </source>
</evidence>
<evidence type="ECO:0000256" key="2">
    <source>
        <dbReference type="ARBA" id="ARBA00011322"/>
    </source>
</evidence>
<dbReference type="Proteomes" id="UP000309673">
    <property type="component" value="Unassembled WGS sequence"/>
</dbReference>
<keyword evidence="13" id="KW-1185">Reference proteome</keyword>
<dbReference type="InterPro" id="IPR004843">
    <property type="entry name" value="Calcineurin-like_PHP"/>
</dbReference>
<dbReference type="Pfam" id="PF12320">
    <property type="entry name" value="SbcD_C"/>
    <property type="match status" value="1"/>
</dbReference>
<dbReference type="InterPro" id="IPR041796">
    <property type="entry name" value="Mre11_N"/>
</dbReference>
<evidence type="ECO:0000313" key="13">
    <source>
        <dbReference type="Proteomes" id="UP000309673"/>
    </source>
</evidence>
<evidence type="ECO:0000259" key="10">
    <source>
        <dbReference type="Pfam" id="PF00149"/>
    </source>
</evidence>
<dbReference type="NCBIfam" id="TIGR00619">
    <property type="entry name" value="sbcd"/>
    <property type="match status" value="1"/>
</dbReference>
<keyword evidence="8" id="KW-0235">DNA replication</keyword>
<evidence type="ECO:0000256" key="7">
    <source>
        <dbReference type="ARBA" id="ARBA00023172"/>
    </source>
</evidence>
<comment type="subunit">
    <text evidence="2 8">Heterodimer of SbcC and SbcD.</text>
</comment>
<dbReference type="RefSeq" id="WP_136776798.1">
    <property type="nucleotide sequence ID" value="NZ_SUPK01000002.1"/>
</dbReference>
<protein>
    <recommendedName>
        <fullName evidence="3 8">Nuclease SbcCD subunit D</fullName>
    </recommendedName>
</protein>
<keyword evidence="4 8" id="KW-0540">Nuclease</keyword>
<evidence type="ECO:0000313" key="12">
    <source>
        <dbReference type="EMBL" id="TJY43435.1"/>
    </source>
</evidence>
<name>A0A4U0FEY4_9BACL</name>
<keyword evidence="6 8" id="KW-0269">Exonuclease</keyword>
<comment type="caution">
    <text evidence="12">The sequence shown here is derived from an EMBL/GenBank/DDBJ whole genome shotgun (WGS) entry which is preliminary data.</text>
</comment>
<dbReference type="EMBL" id="SUPK01000002">
    <property type="protein sequence ID" value="TJY43435.1"/>
    <property type="molecule type" value="Genomic_DNA"/>
</dbReference>
<dbReference type="GO" id="GO:0004519">
    <property type="term" value="F:endonuclease activity"/>
    <property type="evidence" value="ECO:0007669"/>
    <property type="project" value="UniProtKB-KW"/>
</dbReference>
<reference evidence="12 13" key="1">
    <citation type="submission" date="2019-04" db="EMBL/GenBank/DDBJ databases">
        <title>Cohnella sp. nov., isolated from soil.</title>
        <authorList>
            <person name="Kim W."/>
        </authorList>
    </citation>
    <scope>NUCLEOTIDE SEQUENCE [LARGE SCALE GENOMIC DNA]</scope>
    <source>
        <strain evidence="12 13">CAU 1483</strain>
    </source>
</reference>
<keyword evidence="7 8" id="KW-0233">DNA recombination</keyword>
<dbReference type="PANTHER" id="PTHR30337:SF0">
    <property type="entry name" value="NUCLEASE SBCCD SUBUNIT D"/>
    <property type="match status" value="1"/>
</dbReference>
<accession>A0A4U0FEY4</accession>
<dbReference type="InterPro" id="IPR029052">
    <property type="entry name" value="Metallo-depent_PP-like"/>
</dbReference>
<evidence type="ECO:0000256" key="8">
    <source>
        <dbReference type="RuleBase" id="RU363069"/>
    </source>
</evidence>
<feature type="compositionally biased region" description="Low complexity" evidence="9">
    <location>
        <begin position="394"/>
        <end position="406"/>
    </location>
</feature>
<comment type="similarity">
    <text evidence="1 8">Belongs to the SbcD family.</text>
</comment>
<dbReference type="Gene3D" id="3.60.21.10">
    <property type="match status" value="1"/>
</dbReference>